<feature type="region of interest" description="Disordered" evidence="1">
    <location>
        <begin position="1"/>
        <end position="39"/>
    </location>
</feature>
<name>A0A7I9Z2Y1_9MYCO</name>
<organism evidence="2 3">
    <name type="scientific">Mycobacterium timonense</name>
    <dbReference type="NCBI Taxonomy" id="701043"/>
    <lineage>
        <taxon>Bacteria</taxon>
        <taxon>Bacillati</taxon>
        <taxon>Actinomycetota</taxon>
        <taxon>Actinomycetes</taxon>
        <taxon>Mycobacteriales</taxon>
        <taxon>Mycobacteriaceae</taxon>
        <taxon>Mycobacterium</taxon>
        <taxon>Mycobacterium avium complex (MAC)</taxon>
    </lineage>
</organism>
<dbReference type="Proteomes" id="UP000465301">
    <property type="component" value="Unassembled WGS sequence"/>
</dbReference>
<keyword evidence="3" id="KW-1185">Reference proteome</keyword>
<evidence type="ECO:0000256" key="1">
    <source>
        <dbReference type="SAM" id="MobiDB-lite"/>
    </source>
</evidence>
<gene>
    <name evidence="2" type="ORF">MTIM_11900</name>
</gene>
<accession>A0A7I9Z2Y1</accession>
<sequence length="84" mass="9565">MYWSSAGLRSQVAEATGAESTAPPSIEAPSAKPAAHADDTRMRERVRVLVMFEPPSAQEHDWLRRKPKLRMLQTTNREIYRRDG</sequence>
<protein>
    <submittedName>
        <fullName evidence="2">Uncharacterized protein</fullName>
    </submittedName>
</protein>
<evidence type="ECO:0000313" key="3">
    <source>
        <dbReference type="Proteomes" id="UP000465301"/>
    </source>
</evidence>
<dbReference type="EMBL" id="BLLA01000001">
    <property type="protein sequence ID" value="GFG95311.1"/>
    <property type="molecule type" value="Genomic_DNA"/>
</dbReference>
<dbReference type="AlphaFoldDB" id="A0A7I9Z2Y1"/>
<reference evidence="2 3" key="1">
    <citation type="journal article" date="2019" name="Emerg. Microbes Infect.">
        <title>Comprehensive subspecies identification of 175 nontuberculous mycobacteria species based on 7547 genomic profiles.</title>
        <authorList>
            <person name="Matsumoto Y."/>
            <person name="Kinjo T."/>
            <person name="Motooka D."/>
            <person name="Nabeya D."/>
            <person name="Jung N."/>
            <person name="Uechi K."/>
            <person name="Horii T."/>
            <person name="Iida T."/>
            <person name="Fujita J."/>
            <person name="Nakamura S."/>
        </authorList>
    </citation>
    <scope>NUCLEOTIDE SEQUENCE [LARGE SCALE GENOMIC DNA]</scope>
    <source>
        <strain evidence="2 3">JCM 30726</strain>
    </source>
</reference>
<evidence type="ECO:0000313" key="2">
    <source>
        <dbReference type="EMBL" id="GFG95311.1"/>
    </source>
</evidence>
<proteinExistence type="predicted"/>
<comment type="caution">
    <text evidence="2">The sequence shown here is derived from an EMBL/GenBank/DDBJ whole genome shotgun (WGS) entry which is preliminary data.</text>
</comment>